<proteinExistence type="predicted"/>
<comment type="caution">
    <text evidence="1">The sequence shown here is derived from an EMBL/GenBank/DDBJ whole genome shotgun (WGS) entry which is preliminary data.</text>
</comment>
<evidence type="ECO:0000313" key="1">
    <source>
        <dbReference type="EMBL" id="KAJ2841534.1"/>
    </source>
</evidence>
<reference evidence="1" key="1">
    <citation type="submission" date="2022-07" db="EMBL/GenBank/DDBJ databases">
        <title>Phylogenomic reconstructions and comparative analyses of Kickxellomycotina fungi.</title>
        <authorList>
            <person name="Reynolds N.K."/>
            <person name="Stajich J.E."/>
            <person name="Barry K."/>
            <person name="Grigoriev I.V."/>
            <person name="Crous P."/>
            <person name="Smith M.E."/>
        </authorList>
    </citation>
    <scope>NUCLEOTIDE SEQUENCE</scope>
    <source>
        <strain evidence="1">NRRL 1566</strain>
    </source>
</reference>
<dbReference type="EMBL" id="JANBUW010002141">
    <property type="protein sequence ID" value="KAJ2841534.1"/>
    <property type="molecule type" value="Genomic_DNA"/>
</dbReference>
<dbReference type="AlphaFoldDB" id="A0A9W8LWB8"/>
<evidence type="ECO:0000313" key="2">
    <source>
        <dbReference type="Proteomes" id="UP001139887"/>
    </source>
</evidence>
<protein>
    <submittedName>
        <fullName evidence="1">Uncharacterized protein</fullName>
    </submittedName>
</protein>
<dbReference type="Proteomes" id="UP001139887">
    <property type="component" value="Unassembled WGS sequence"/>
</dbReference>
<keyword evidence="2" id="KW-1185">Reference proteome</keyword>
<organism evidence="1 2">
    <name type="scientific">Coemansia brasiliensis</name>
    <dbReference type="NCBI Taxonomy" id="2650707"/>
    <lineage>
        <taxon>Eukaryota</taxon>
        <taxon>Fungi</taxon>
        <taxon>Fungi incertae sedis</taxon>
        <taxon>Zoopagomycota</taxon>
        <taxon>Kickxellomycotina</taxon>
        <taxon>Kickxellomycetes</taxon>
        <taxon>Kickxellales</taxon>
        <taxon>Kickxellaceae</taxon>
        <taxon>Coemansia</taxon>
    </lineage>
</organism>
<name>A0A9W8LWB8_9FUNG</name>
<sequence>MTVDHRAAAQVRKIAADLSANEQHIVYTSLLSPSRPKLNKGSSFSNAWATLWQAPTQALTHSLFGRSTATASNRHLHPVDCTLLETTKQQQMVWLAWDDCRSLFQVFRHLEYVDNNGKPTSLVDSFVSRITDGEAANLSPAGRVNSNPVDSDTDG</sequence>
<gene>
    <name evidence="1" type="ORF">IWW36_006230</name>
</gene>
<feature type="non-terminal residue" evidence="1">
    <location>
        <position position="155"/>
    </location>
</feature>
<dbReference type="OrthoDB" id="676979at2759"/>
<accession>A0A9W8LWB8</accession>